<feature type="signal peptide" evidence="6">
    <location>
        <begin position="1"/>
        <end position="19"/>
    </location>
</feature>
<comment type="caution">
    <text evidence="8">The sequence shown here is derived from an EMBL/GenBank/DDBJ whole genome shotgun (WGS) entry which is preliminary data.</text>
</comment>
<dbReference type="FunFam" id="3.40.50.410:FF:000004">
    <property type="entry name" value="collagen alpha-6(VI) chain"/>
    <property type="match status" value="1"/>
</dbReference>
<dbReference type="InterPro" id="IPR036465">
    <property type="entry name" value="vWFA_dom_sf"/>
</dbReference>
<evidence type="ECO:0000313" key="9">
    <source>
        <dbReference type="Proteomes" id="UP001634394"/>
    </source>
</evidence>
<proteinExistence type="predicted"/>
<dbReference type="PROSITE" id="PS50234">
    <property type="entry name" value="VWFA"/>
    <property type="match status" value="3"/>
</dbReference>
<keyword evidence="9" id="KW-1185">Reference proteome</keyword>
<dbReference type="PRINTS" id="PR00453">
    <property type="entry name" value="VWFADOMAIN"/>
</dbReference>
<sequence>MDIRQAILLVLAVAVGVQSRPGIKEVCSQAADIVFVLDSSTSIWIEDYKRQLTFVQDVVKMFDVGQGATQARVGIMTFGNKVWIDYTLDKFSKVETLIDAVEKIPHKAGTTTNTWEALDTLTTQMFTPEMGSRHNVSHIAIVITDGRSQKTMRTKVSAEAVHHAGINMFAIGVGHNIDFVELGYIASDPHDEFLFTVDNYNALESIKEIIADKTCQVTQKPVILPNTTPTTKSQGNQDAVVTVTQKVQPILQNTASLSKPQGDQDPELTNCRSKPADVYFVIDSSASIGENNFRYVLNFVKDITSIFNVGKDNIHVGLLTFSHDVQEEIPLDNTFTKDELLKKIVDVKYTVGGTNTGKALEFVRTVSFSKELARPGVAHVAIVVTDGMSKNPIDTARQAELAHKAGIYTFAIGVGVHTDLQELRDIASNPDDDFLFQTYDFNSLDSIKKLLAIKTCAIKPNDEPVYSNGDNNYVCTPAVETDLLFAYDSVAIGSWKSQAVSRFIGALVNGFDRNGLIRVGMVTSDCQRSGNIALTQELSNVAFSKLEFTTYTHLIRKVQRHGFSVKQGGRPKARRIAVMLVDEELEDVNSEMISEAQKLNKEAEIYVIVVGQANNMPLVHELTMVKGVVDQSHIISVDLFQNILSVKGDLLRRLCRSMSFNETIRDEPEVDNDGVYDYVIPKAV</sequence>
<evidence type="ECO:0000313" key="8">
    <source>
        <dbReference type="EMBL" id="KAL3866047.1"/>
    </source>
</evidence>
<feature type="domain" description="VWFA" evidence="7">
    <location>
        <begin position="482"/>
        <end position="654"/>
    </location>
</feature>
<evidence type="ECO:0000256" key="6">
    <source>
        <dbReference type="SAM" id="SignalP"/>
    </source>
</evidence>
<feature type="domain" description="VWFA" evidence="7">
    <location>
        <begin position="32"/>
        <end position="210"/>
    </location>
</feature>
<dbReference type="AlphaFoldDB" id="A0ABD3VZY5"/>
<dbReference type="GO" id="GO:0005576">
    <property type="term" value="C:extracellular region"/>
    <property type="evidence" value="ECO:0007669"/>
    <property type="project" value="UniProtKB-SubCell"/>
</dbReference>
<keyword evidence="4" id="KW-0677">Repeat</keyword>
<evidence type="ECO:0000256" key="5">
    <source>
        <dbReference type="ARBA" id="ARBA00023180"/>
    </source>
</evidence>
<dbReference type="InterPro" id="IPR050525">
    <property type="entry name" value="ECM_Assembly_Org"/>
</dbReference>
<evidence type="ECO:0000259" key="7">
    <source>
        <dbReference type="PROSITE" id="PS50234"/>
    </source>
</evidence>
<evidence type="ECO:0000256" key="2">
    <source>
        <dbReference type="ARBA" id="ARBA00022525"/>
    </source>
</evidence>
<dbReference type="Pfam" id="PF00092">
    <property type="entry name" value="VWA"/>
    <property type="match status" value="2"/>
</dbReference>
<accession>A0ABD3VZY5</accession>
<gene>
    <name evidence="8" type="ORF">ACJMK2_043388</name>
</gene>
<organism evidence="8 9">
    <name type="scientific">Sinanodonta woodiana</name>
    <name type="common">Chinese pond mussel</name>
    <name type="synonym">Anodonta woodiana</name>
    <dbReference type="NCBI Taxonomy" id="1069815"/>
    <lineage>
        <taxon>Eukaryota</taxon>
        <taxon>Metazoa</taxon>
        <taxon>Spiralia</taxon>
        <taxon>Lophotrochozoa</taxon>
        <taxon>Mollusca</taxon>
        <taxon>Bivalvia</taxon>
        <taxon>Autobranchia</taxon>
        <taxon>Heteroconchia</taxon>
        <taxon>Palaeoheterodonta</taxon>
        <taxon>Unionida</taxon>
        <taxon>Unionoidea</taxon>
        <taxon>Unionidae</taxon>
        <taxon>Unioninae</taxon>
        <taxon>Sinanodonta</taxon>
    </lineage>
</organism>
<evidence type="ECO:0000256" key="3">
    <source>
        <dbReference type="ARBA" id="ARBA00022729"/>
    </source>
</evidence>
<feature type="chain" id="PRO_5044885658" description="VWFA domain-containing protein" evidence="6">
    <location>
        <begin position="20"/>
        <end position="684"/>
    </location>
</feature>
<dbReference type="Proteomes" id="UP001634394">
    <property type="component" value="Unassembled WGS sequence"/>
</dbReference>
<feature type="domain" description="VWFA" evidence="7">
    <location>
        <begin position="277"/>
        <end position="451"/>
    </location>
</feature>
<evidence type="ECO:0000256" key="1">
    <source>
        <dbReference type="ARBA" id="ARBA00004613"/>
    </source>
</evidence>
<name>A0ABD3VZY5_SINWO</name>
<dbReference type="Gene3D" id="3.40.50.410">
    <property type="entry name" value="von Willebrand factor, type A domain"/>
    <property type="match status" value="3"/>
</dbReference>
<comment type="subcellular location">
    <subcellularLocation>
        <location evidence="1">Secreted</location>
    </subcellularLocation>
</comment>
<dbReference type="PANTHER" id="PTHR24020">
    <property type="entry name" value="COLLAGEN ALPHA"/>
    <property type="match status" value="1"/>
</dbReference>
<dbReference type="SUPFAM" id="SSF53300">
    <property type="entry name" value="vWA-like"/>
    <property type="match status" value="3"/>
</dbReference>
<dbReference type="EMBL" id="JBJQND010000009">
    <property type="protein sequence ID" value="KAL3866047.1"/>
    <property type="molecule type" value="Genomic_DNA"/>
</dbReference>
<keyword evidence="3 6" id="KW-0732">Signal</keyword>
<dbReference type="InterPro" id="IPR002035">
    <property type="entry name" value="VWF_A"/>
</dbReference>
<protein>
    <recommendedName>
        <fullName evidence="7">VWFA domain-containing protein</fullName>
    </recommendedName>
</protein>
<dbReference type="PANTHER" id="PTHR24020:SF84">
    <property type="entry name" value="VWFA DOMAIN-CONTAINING PROTEIN"/>
    <property type="match status" value="1"/>
</dbReference>
<reference evidence="8 9" key="1">
    <citation type="submission" date="2024-11" db="EMBL/GenBank/DDBJ databases">
        <title>Chromosome-level genome assembly of the freshwater bivalve Anodonta woodiana.</title>
        <authorList>
            <person name="Chen X."/>
        </authorList>
    </citation>
    <scope>NUCLEOTIDE SEQUENCE [LARGE SCALE GENOMIC DNA]</scope>
    <source>
        <strain evidence="8">MN2024</strain>
        <tissue evidence="8">Gills</tissue>
    </source>
</reference>
<keyword evidence="2" id="KW-0964">Secreted</keyword>
<dbReference type="CDD" id="cd01450">
    <property type="entry name" value="vWFA_subfamily_ECM"/>
    <property type="match status" value="1"/>
</dbReference>
<keyword evidence="5" id="KW-0325">Glycoprotein</keyword>
<dbReference type="SMART" id="SM00327">
    <property type="entry name" value="VWA"/>
    <property type="match status" value="3"/>
</dbReference>
<evidence type="ECO:0000256" key="4">
    <source>
        <dbReference type="ARBA" id="ARBA00022737"/>
    </source>
</evidence>